<accession>A0ABQ5SBC7</accession>
<evidence type="ECO:0000313" key="4">
    <source>
        <dbReference type="Proteomes" id="UP001165090"/>
    </source>
</evidence>
<feature type="region of interest" description="Disordered" evidence="2">
    <location>
        <begin position="361"/>
        <end position="381"/>
    </location>
</feature>
<evidence type="ECO:0000256" key="1">
    <source>
        <dbReference type="SAM" id="Coils"/>
    </source>
</evidence>
<feature type="compositionally biased region" description="Basic and acidic residues" evidence="2">
    <location>
        <begin position="210"/>
        <end position="219"/>
    </location>
</feature>
<feature type="compositionally biased region" description="Gly residues" evidence="2">
    <location>
        <begin position="304"/>
        <end position="313"/>
    </location>
</feature>
<feature type="region of interest" description="Disordered" evidence="2">
    <location>
        <begin position="203"/>
        <end position="241"/>
    </location>
</feature>
<feature type="coiled-coil region" evidence="1">
    <location>
        <begin position="1129"/>
        <end position="1198"/>
    </location>
</feature>
<feature type="compositionally biased region" description="Polar residues" evidence="2">
    <location>
        <begin position="414"/>
        <end position="423"/>
    </location>
</feature>
<feature type="compositionally biased region" description="Basic residues" evidence="2">
    <location>
        <begin position="459"/>
        <end position="472"/>
    </location>
</feature>
<feature type="region of interest" description="Disordered" evidence="2">
    <location>
        <begin position="756"/>
        <end position="795"/>
    </location>
</feature>
<sequence length="1363" mass="141220">MSSVQGDQQGWSRHWEVLGRVGLPDYTPDVLWQADILHRAGSHTQRPVSSVGDRRVAAAAPNGGGPASQYPMSQSNPLPARFAVAAAVAQSVAGVGQGNSSGGGGAISLHPRLRSRPAKQPANRSRQPRVPLDSALNLQLVENPELYGPYTLQTQEWTLSVSAPPRSLMEVQDQYGTVPSKGMPGPLRLVLPGGGAGSAALYDSSNGNEYGDHGGHRADGGQLGTALPSLTQSPSGGANERGLAAAAAAVAHADGGGGGDGASGRGAALVSFRIPLPPVPTTPTVRNSPAVAAGPPVLLRSGSGRTGGGGGGVTWSTAPEQELGGSLSSLKPGGESEQQQPYLEAATTAAAAAPPLLQYQAWRPSHGSGGSSGLTARTPPSRKVSADVSYIAYPNLSSPHVQHPYFMQQQQQQSRGKSLSGEPSSAPPRYASSTQRTAAGGLTPRERYKGILERAGRAAVHKQHERRRRRRPGAAAAVAGSAQVRWRKTAGSESDAEGESDVDGNGGDHGAGDDADGGGRPLSPKTYGGLGKWGGRWIQPLAALNSETATARDEPSGKAAATDEGTFAGAAASMAMRTGDVGPAAGSGATPRCAAQQPPAVAAPQAAATAVEGNQTKAETQTQRNEAAARRLGVAERAVWQLRQALDELARFSCANAVRRGMLEDGSVLSQVDARIMALRRYDRVELGPDGRRISVIPPPPPAFPLDAAHEYMAAAQSGVAGLEELEEVVSSMRKKLQVVVGRDTEDLRRAAAEALAEAGHREVSEPGGASETSGPPGPYPVRRPSSGFTLSGASNGVPTLNNFQFQNYQPPSQSQVNIMEQWYEGPSYNTVRVASNTTTVSGMDPTASVTGCGDSVAPGSCRPSYSGGGSGAAAVTPPPPPLSSMPTAAALMWNVQPIRKASSGSVASTPPPSGPGLDPAWSLLESLVIQLQDSHAARIDMMDAFDKRVSTESGGGGVNGTLGLGRGGAAAAALLAATAGAQGAVHNRPHRSRRGGGLERLARLVDVIDEDGCVTGITEMKEAAAEAAVNGNAVRAAVAATLEPKHTEQALYFLAKLSLMLQQDSRLPPDAGFLVAAGVDLLLGEVAWLLALLRCTTGAGSPHLVALAAALRAYEMQRSYTMTLIAVSERLEQAAEEALDRAAIVERQLAATHTALQRANHDVMDMQNNMREMERDMRAVKARNQLLEETVADMEGNLDVVEVAHAARETTMKHADRVAGMLFAEHLTRIKRRSRSVQVASEGDCSDPRAIPPVLQPNSNQYYPITPCVSSRHLNTGAGGSGGAGTTRYGTQKHLSKAHGSRKGGISRSASRRVMRISNRNDVGGSTAAATAAAAALAMARATLDATEDDDTGNVDDAAEHG</sequence>
<organism evidence="3 4">
    <name type="scientific">Volvox africanus</name>
    <dbReference type="NCBI Taxonomy" id="51714"/>
    <lineage>
        <taxon>Eukaryota</taxon>
        <taxon>Viridiplantae</taxon>
        <taxon>Chlorophyta</taxon>
        <taxon>core chlorophytes</taxon>
        <taxon>Chlorophyceae</taxon>
        <taxon>CS clade</taxon>
        <taxon>Chlamydomonadales</taxon>
        <taxon>Volvocaceae</taxon>
        <taxon>Volvox</taxon>
    </lineage>
</organism>
<comment type="caution">
    <text evidence="3">The sequence shown here is derived from an EMBL/GenBank/DDBJ whole genome shotgun (WGS) entry which is preliminary data.</text>
</comment>
<reference evidence="3 4" key="1">
    <citation type="journal article" date="2023" name="IScience">
        <title>Expanded male sex-determining region conserved during the evolution of homothallism in the green alga Volvox.</title>
        <authorList>
            <person name="Yamamoto K."/>
            <person name="Matsuzaki R."/>
            <person name="Mahakham W."/>
            <person name="Heman W."/>
            <person name="Sekimoto H."/>
            <person name="Kawachi M."/>
            <person name="Minakuchi Y."/>
            <person name="Toyoda A."/>
            <person name="Nozaki H."/>
        </authorList>
    </citation>
    <scope>NUCLEOTIDE SEQUENCE [LARGE SCALE GENOMIC DNA]</scope>
    <source>
        <strain evidence="3 4">NIES-4468</strain>
    </source>
</reference>
<feature type="region of interest" description="Disordered" evidence="2">
    <location>
        <begin position="406"/>
        <end position="527"/>
    </location>
</feature>
<gene>
    <name evidence="3" type="ORF">VaNZ11_011276</name>
</gene>
<feature type="region of interest" description="Disordered" evidence="2">
    <location>
        <begin position="42"/>
        <end position="74"/>
    </location>
</feature>
<feature type="region of interest" description="Disordered" evidence="2">
    <location>
        <begin position="278"/>
        <end position="342"/>
    </location>
</feature>
<keyword evidence="1" id="KW-0175">Coiled coil</keyword>
<feature type="compositionally biased region" description="Low complexity" evidence="2">
    <location>
        <begin position="322"/>
        <end position="342"/>
    </location>
</feature>
<feature type="compositionally biased region" description="Low complexity" evidence="2">
    <location>
        <begin position="473"/>
        <end position="484"/>
    </location>
</feature>
<evidence type="ECO:0000256" key="2">
    <source>
        <dbReference type="SAM" id="MobiDB-lite"/>
    </source>
</evidence>
<evidence type="ECO:0000313" key="3">
    <source>
        <dbReference type="EMBL" id="GLI67079.1"/>
    </source>
</evidence>
<name>A0ABQ5SBC7_9CHLO</name>
<keyword evidence="4" id="KW-1185">Reference proteome</keyword>
<feature type="region of interest" description="Disordered" evidence="2">
    <location>
        <begin position="1239"/>
        <end position="1259"/>
    </location>
</feature>
<feature type="region of interest" description="Disordered" evidence="2">
    <location>
        <begin position="1279"/>
        <end position="1310"/>
    </location>
</feature>
<feature type="compositionally biased region" description="Gly residues" evidence="2">
    <location>
        <begin position="95"/>
        <end position="106"/>
    </location>
</feature>
<dbReference type="Proteomes" id="UP001165090">
    <property type="component" value="Unassembled WGS sequence"/>
</dbReference>
<protein>
    <submittedName>
        <fullName evidence="3">Uncharacterized protein</fullName>
    </submittedName>
</protein>
<feature type="region of interest" description="Disordered" evidence="2">
    <location>
        <begin position="95"/>
        <end position="129"/>
    </location>
</feature>
<feature type="non-terminal residue" evidence="3">
    <location>
        <position position="1363"/>
    </location>
</feature>
<feature type="compositionally biased region" description="Basic and acidic residues" evidence="2">
    <location>
        <begin position="444"/>
        <end position="456"/>
    </location>
</feature>
<proteinExistence type="predicted"/>
<dbReference type="EMBL" id="BSDZ01000078">
    <property type="protein sequence ID" value="GLI67079.1"/>
    <property type="molecule type" value="Genomic_DNA"/>
</dbReference>